<dbReference type="Gene3D" id="2.60.120.260">
    <property type="entry name" value="Galactose-binding domain-like"/>
    <property type="match status" value="1"/>
</dbReference>
<comment type="subcellular location">
    <subcellularLocation>
        <location evidence="1">Membrane</location>
        <topology evidence="1">Single-pass membrane protein</topology>
    </subcellularLocation>
</comment>
<proteinExistence type="predicted"/>
<evidence type="ECO:0000313" key="7">
    <source>
        <dbReference type="EMBL" id="TXT03884.1"/>
    </source>
</evidence>
<name>A0A7D8Z573_VANHU</name>
<dbReference type="EMBL" id="QKWK01000018">
    <property type="protein sequence ID" value="TXT03884.1"/>
    <property type="molecule type" value="Genomic_DNA"/>
</dbReference>
<feature type="compositionally biased region" description="Low complexity" evidence="5">
    <location>
        <begin position="434"/>
        <end position="446"/>
    </location>
</feature>
<evidence type="ECO:0000256" key="4">
    <source>
        <dbReference type="ARBA" id="ARBA00023136"/>
    </source>
</evidence>
<feature type="compositionally biased region" description="Low complexity" evidence="5">
    <location>
        <begin position="262"/>
        <end position="276"/>
    </location>
</feature>
<keyword evidence="3 6" id="KW-1133">Transmembrane helix</keyword>
<reference evidence="7 8" key="1">
    <citation type="journal article" date="2019" name="PLoS Genet.">
        <title>Convergent evolution of linked mating-type loci in basidiomycete fungi.</title>
        <authorList>
            <person name="Sun S."/>
            <person name="Coelho M.A."/>
            <person name="Heitman J."/>
            <person name="Nowrousian M."/>
        </authorList>
    </citation>
    <scope>NUCLEOTIDE SEQUENCE [LARGE SCALE GENOMIC DNA]</scope>
    <source>
        <strain evidence="7 8">CBS 4282</strain>
    </source>
</reference>
<accession>A0A7D8Z573</accession>
<keyword evidence="8" id="KW-1185">Reference proteome</keyword>
<evidence type="ECO:0000313" key="8">
    <source>
        <dbReference type="Proteomes" id="UP000473826"/>
    </source>
</evidence>
<dbReference type="GO" id="GO:0071944">
    <property type="term" value="C:cell periphery"/>
    <property type="evidence" value="ECO:0007669"/>
    <property type="project" value="UniProtKB-ARBA"/>
</dbReference>
<evidence type="ECO:0000256" key="5">
    <source>
        <dbReference type="SAM" id="MobiDB-lite"/>
    </source>
</evidence>
<dbReference type="InterPro" id="IPR051694">
    <property type="entry name" value="Immunoregulatory_rcpt-like"/>
</dbReference>
<gene>
    <name evidence="7" type="ORF">VHUM_04307</name>
</gene>
<sequence length="666" mass="70568">MVTTGSNTSVGLNITGTGVAFELSFLDGTTDAGKNGWATELRVNGTSLPAGTNATNTSVSGLPYGRHEVTLGFSQLHANSSNPVTVHGAVGTLGQVAGAHAANATIDDSWWRNGSLWISGGWNMVEGGDGGQSNFINQTQFDAEAGTVGSDYNQSVSWTTEPRAWNAVRWNGSAVWVYGIAGGDAGTFEVQLDNVSQGVFDASGGPRVYDSVLFHAAGLNDGPHEVVMTNLAGRLSFDRLVAASGLDPAPVLAPVLPSSSSSASTSAATSTEAAATPPAPSGTDEADPYGGWTDTAGSGRGVTSGTIAGIVLGVLLALVLLGFFLCCRRRQSRERHQSKQQWDEDRPWHKRLFAKDKGWRFVHLTDTPVITHQTRDKDALHFSSSSFGSAAGHLADLPDTPARGIAGFFRTKSTKSTRGARYDAEAPLPPLPRGASASPDSDAGSGQHYSLDEKAYAPPRGGAPDAREPSPNPLYAALGGQHSPLTQLQRSFSTSSGDRAAPPPAIKVYRSQTPEDEEVDAGAGSGDGEEEFGVLDLRQHRSESASRSQHNLSYTKARDSAYNASIRESAYETHRNRLTATSGPLGVREWYDWFGLSTYGDRASKQSAHPAARNKDSWVVVDGAQAPVSYIPPVEAQRSPRRRYFDKPSFLHSEFDCGVVGHIGHS</sequence>
<dbReference type="PANTHER" id="PTHR15549:SF26">
    <property type="entry name" value="AXIAL BUDDING PATTERN PROTEIN 2-RELATED"/>
    <property type="match status" value="1"/>
</dbReference>
<comment type="caution">
    <text evidence="7">The sequence shown here is derived from an EMBL/GenBank/DDBJ whole genome shotgun (WGS) entry which is preliminary data.</text>
</comment>
<dbReference type="AlphaFoldDB" id="A0A7D8Z573"/>
<dbReference type="Proteomes" id="UP000473826">
    <property type="component" value="Unassembled WGS sequence"/>
</dbReference>
<evidence type="ECO:0000256" key="3">
    <source>
        <dbReference type="ARBA" id="ARBA00022989"/>
    </source>
</evidence>
<evidence type="ECO:0000256" key="2">
    <source>
        <dbReference type="ARBA" id="ARBA00022692"/>
    </source>
</evidence>
<feature type="transmembrane region" description="Helical" evidence="6">
    <location>
        <begin position="307"/>
        <end position="327"/>
    </location>
</feature>
<evidence type="ECO:0000256" key="1">
    <source>
        <dbReference type="ARBA" id="ARBA00004167"/>
    </source>
</evidence>
<feature type="region of interest" description="Disordered" evidence="5">
    <location>
        <begin position="416"/>
        <end position="530"/>
    </location>
</feature>
<dbReference type="OrthoDB" id="2563669at2759"/>
<feature type="compositionally biased region" description="Polar residues" evidence="5">
    <location>
        <begin position="483"/>
        <end position="497"/>
    </location>
</feature>
<organism evidence="7 8">
    <name type="scientific">Vanrija humicola</name>
    <name type="common">Yeast</name>
    <name type="synonym">Cryptococcus humicola</name>
    <dbReference type="NCBI Taxonomy" id="5417"/>
    <lineage>
        <taxon>Eukaryota</taxon>
        <taxon>Fungi</taxon>
        <taxon>Dikarya</taxon>
        <taxon>Basidiomycota</taxon>
        <taxon>Agaricomycotina</taxon>
        <taxon>Tremellomycetes</taxon>
        <taxon>Trichosporonales</taxon>
        <taxon>Trichosporonaceae</taxon>
        <taxon>Vanrija</taxon>
    </lineage>
</organism>
<evidence type="ECO:0000256" key="6">
    <source>
        <dbReference type="SAM" id="Phobius"/>
    </source>
</evidence>
<dbReference type="GO" id="GO:0016020">
    <property type="term" value="C:membrane"/>
    <property type="evidence" value="ECO:0007669"/>
    <property type="project" value="UniProtKB-SubCell"/>
</dbReference>
<keyword evidence="4 6" id="KW-0472">Membrane</keyword>
<protein>
    <submittedName>
        <fullName evidence="7">Uncharacterized protein</fullName>
    </submittedName>
</protein>
<feature type="region of interest" description="Disordered" evidence="5">
    <location>
        <begin position="262"/>
        <end position="297"/>
    </location>
</feature>
<keyword evidence="2 6" id="KW-0812">Transmembrane</keyword>
<dbReference type="PANTHER" id="PTHR15549">
    <property type="entry name" value="PAIRED IMMUNOGLOBULIN-LIKE TYPE 2 RECEPTOR"/>
    <property type="match status" value="1"/>
</dbReference>